<dbReference type="AlphaFoldDB" id="A0A9P5ZJ34"/>
<dbReference type="Proteomes" id="UP000807025">
    <property type="component" value="Unassembled WGS sequence"/>
</dbReference>
<sequence length="127" mass="14736">MSHSTCRCASLRDEKLELIVELDMSPSAEPRHNVDAMRVPSKEENKNNSFNYKCELSESRDSDEYSLQGKPQTHESPAHLRDGPSKFGKGFVPQDLGNLENSDDKFDVREFWIWQKLQQKQWNGEHL</sequence>
<comment type="caution">
    <text evidence="2">The sequence shown here is derived from an EMBL/GenBank/DDBJ whole genome shotgun (WGS) entry which is preliminary data.</text>
</comment>
<evidence type="ECO:0000313" key="3">
    <source>
        <dbReference type="Proteomes" id="UP000807025"/>
    </source>
</evidence>
<evidence type="ECO:0000256" key="1">
    <source>
        <dbReference type="SAM" id="MobiDB-lite"/>
    </source>
</evidence>
<feature type="compositionally biased region" description="Basic and acidic residues" evidence="1">
    <location>
        <begin position="29"/>
        <end position="46"/>
    </location>
</feature>
<evidence type="ECO:0000313" key="2">
    <source>
        <dbReference type="EMBL" id="KAF9489192.1"/>
    </source>
</evidence>
<gene>
    <name evidence="2" type="ORF">BDN71DRAFT_1435553</name>
</gene>
<reference evidence="2" key="1">
    <citation type="submission" date="2020-11" db="EMBL/GenBank/DDBJ databases">
        <authorList>
            <consortium name="DOE Joint Genome Institute"/>
            <person name="Ahrendt S."/>
            <person name="Riley R."/>
            <person name="Andreopoulos W."/>
            <person name="Labutti K."/>
            <person name="Pangilinan J."/>
            <person name="Ruiz-Duenas F.J."/>
            <person name="Barrasa J.M."/>
            <person name="Sanchez-Garcia M."/>
            <person name="Camarero S."/>
            <person name="Miyauchi S."/>
            <person name="Serrano A."/>
            <person name="Linde D."/>
            <person name="Babiker R."/>
            <person name="Drula E."/>
            <person name="Ayuso-Fernandez I."/>
            <person name="Pacheco R."/>
            <person name="Padilla G."/>
            <person name="Ferreira P."/>
            <person name="Barriuso J."/>
            <person name="Kellner H."/>
            <person name="Castanera R."/>
            <person name="Alfaro M."/>
            <person name="Ramirez L."/>
            <person name="Pisabarro A.G."/>
            <person name="Kuo A."/>
            <person name="Tritt A."/>
            <person name="Lipzen A."/>
            <person name="He G."/>
            <person name="Yan M."/>
            <person name="Ng V."/>
            <person name="Cullen D."/>
            <person name="Martin F."/>
            <person name="Rosso M.-N."/>
            <person name="Henrissat B."/>
            <person name="Hibbett D."/>
            <person name="Martinez A.T."/>
            <person name="Grigoriev I.V."/>
        </authorList>
    </citation>
    <scope>NUCLEOTIDE SEQUENCE</scope>
    <source>
        <strain evidence="2">ATCC 90797</strain>
    </source>
</reference>
<proteinExistence type="predicted"/>
<accession>A0A9P5ZJ34</accession>
<protein>
    <submittedName>
        <fullName evidence="2">Uncharacterized protein</fullName>
    </submittedName>
</protein>
<keyword evidence="3" id="KW-1185">Reference proteome</keyword>
<feature type="compositionally biased region" description="Basic and acidic residues" evidence="1">
    <location>
        <begin position="72"/>
        <end position="84"/>
    </location>
</feature>
<dbReference type="EMBL" id="MU154679">
    <property type="protein sequence ID" value="KAF9489192.1"/>
    <property type="molecule type" value="Genomic_DNA"/>
</dbReference>
<organism evidence="2 3">
    <name type="scientific">Pleurotus eryngii</name>
    <name type="common">Boletus of the steppes</name>
    <dbReference type="NCBI Taxonomy" id="5323"/>
    <lineage>
        <taxon>Eukaryota</taxon>
        <taxon>Fungi</taxon>
        <taxon>Dikarya</taxon>
        <taxon>Basidiomycota</taxon>
        <taxon>Agaricomycotina</taxon>
        <taxon>Agaricomycetes</taxon>
        <taxon>Agaricomycetidae</taxon>
        <taxon>Agaricales</taxon>
        <taxon>Pleurotineae</taxon>
        <taxon>Pleurotaceae</taxon>
        <taxon>Pleurotus</taxon>
    </lineage>
</organism>
<name>A0A9P5ZJ34_PLEER</name>
<feature type="region of interest" description="Disordered" evidence="1">
    <location>
        <begin position="27"/>
        <end position="101"/>
    </location>
</feature>